<feature type="non-terminal residue" evidence="1">
    <location>
        <position position="1"/>
    </location>
</feature>
<keyword evidence="2" id="KW-1185">Reference proteome</keyword>
<accession>A0ABU6RV04</accession>
<gene>
    <name evidence="1" type="ORF">PIB30_093101</name>
</gene>
<sequence length="61" mass="6659">AAGVRVVTRGKGGCRGVRLRHWAIPVTQPVAATLAHLSASVCACGTGREIRHEQRLRHWFT</sequence>
<comment type="caution">
    <text evidence="1">The sequence shown here is derived from an EMBL/GenBank/DDBJ whole genome shotgun (WGS) entry which is preliminary data.</text>
</comment>
<proteinExistence type="predicted"/>
<dbReference type="EMBL" id="JASCZI010032172">
    <property type="protein sequence ID" value="MED6127961.1"/>
    <property type="molecule type" value="Genomic_DNA"/>
</dbReference>
<reference evidence="1 2" key="1">
    <citation type="journal article" date="2023" name="Plants (Basel)">
        <title>Bridging the Gap: Combining Genomics and Transcriptomics Approaches to Understand Stylosanthes scabra, an Orphan Legume from the Brazilian Caatinga.</title>
        <authorList>
            <person name="Ferreira-Neto J.R.C."/>
            <person name="da Silva M.D."/>
            <person name="Binneck E."/>
            <person name="de Melo N.F."/>
            <person name="da Silva R.H."/>
            <person name="de Melo A.L.T.M."/>
            <person name="Pandolfi V."/>
            <person name="Bustamante F.O."/>
            <person name="Brasileiro-Vidal A.C."/>
            <person name="Benko-Iseppon A.M."/>
        </authorList>
    </citation>
    <scope>NUCLEOTIDE SEQUENCE [LARGE SCALE GENOMIC DNA]</scope>
    <source>
        <tissue evidence="1">Leaves</tissue>
    </source>
</reference>
<evidence type="ECO:0000313" key="1">
    <source>
        <dbReference type="EMBL" id="MED6127961.1"/>
    </source>
</evidence>
<name>A0ABU6RV04_9FABA</name>
<dbReference type="Proteomes" id="UP001341840">
    <property type="component" value="Unassembled WGS sequence"/>
</dbReference>
<organism evidence="1 2">
    <name type="scientific">Stylosanthes scabra</name>
    <dbReference type="NCBI Taxonomy" id="79078"/>
    <lineage>
        <taxon>Eukaryota</taxon>
        <taxon>Viridiplantae</taxon>
        <taxon>Streptophyta</taxon>
        <taxon>Embryophyta</taxon>
        <taxon>Tracheophyta</taxon>
        <taxon>Spermatophyta</taxon>
        <taxon>Magnoliopsida</taxon>
        <taxon>eudicotyledons</taxon>
        <taxon>Gunneridae</taxon>
        <taxon>Pentapetalae</taxon>
        <taxon>rosids</taxon>
        <taxon>fabids</taxon>
        <taxon>Fabales</taxon>
        <taxon>Fabaceae</taxon>
        <taxon>Papilionoideae</taxon>
        <taxon>50 kb inversion clade</taxon>
        <taxon>dalbergioids sensu lato</taxon>
        <taxon>Dalbergieae</taxon>
        <taxon>Pterocarpus clade</taxon>
        <taxon>Stylosanthes</taxon>
    </lineage>
</organism>
<evidence type="ECO:0000313" key="2">
    <source>
        <dbReference type="Proteomes" id="UP001341840"/>
    </source>
</evidence>
<protein>
    <submittedName>
        <fullName evidence="1">Uncharacterized protein</fullName>
    </submittedName>
</protein>